<dbReference type="InterPro" id="IPR036866">
    <property type="entry name" value="RibonucZ/Hydroxyglut_hydro"/>
</dbReference>
<dbReference type="PANTHER" id="PTHR23088">
    <property type="entry name" value="NITRILASE-RELATED"/>
    <property type="match status" value="1"/>
</dbReference>
<feature type="compositionally biased region" description="Basic residues" evidence="2">
    <location>
        <begin position="239"/>
        <end position="250"/>
    </location>
</feature>
<name>Q0SCB8_RHOJR</name>
<dbReference type="Pfam" id="PF00753">
    <property type="entry name" value="Lactamase_B"/>
    <property type="match status" value="1"/>
</dbReference>
<dbReference type="eggNOG" id="COG0388">
    <property type="taxonomic scope" value="Bacteria"/>
</dbReference>
<dbReference type="PANTHER" id="PTHR23088:SF27">
    <property type="entry name" value="DEAMINATED GLUTATHIONE AMIDASE"/>
    <property type="match status" value="1"/>
</dbReference>
<dbReference type="PROSITE" id="PS50096">
    <property type="entry name" value="IQ"/>
    <property type="match status" value="1"/>
</dbReference>
<dbReference type="InterPro" id="IPR036526">
    <property type="entry name" value="C-N_Hydrolase_sf"/>
</dbReference>
<dbReference type="InterPro" id="IPR003010">
    <property type="entry name" value="C-N_Hydrolase"/>
</dbReference>
<dbReference type="eggNOG" id="COG1760">
    <property type="taxonomic scope" value="Bacteria"/>
</dbReference>
<evidence type="ECO:0000313" key="4">
    <source>
        <dbReference type="EMBL" id="ABG94818.1"/>
    </source>
</evidence>
<dbReference type="PROSITE" id="PS50263">
    <property type="entry name" value="CN_HYDROLASE"/>
    <property type="match status" value="1"/>
</dbReference>
<accession>Q0SCB8</accession>
<feature type="domain" description="CN hydrolase" evidence="3">
    <location>
        <begin position="3"/>
        <end position="270"/>
    </location>
</feature>
<evidence type="ECO:0000259" key="3">
    <source>
        <dbReference type="PROSITE" id="PS50263"/>
    </source>
</evidence>
<reference evidence="5" key="1">
    <citation type="journal article" date="2006" name="Proc. Natl. Acad. Sci. U.S.A.">
        <title>The complete genome of Rhodococcus sp. RHA1 provides insights into a catabolic powerhouse.</title>
        <authorList>
            <person name="McLeod M.P."/>
            <person name="Warren R.L."/>
            <person name="Hsiao W.W.L."/>
            <person name="Araki N."/>
            <person name="Myhre M."/>
            <person name="Fernandes C."/>
            <person name="Miyazawa D."/>
            <person name="Wong W."/>
            <person name="Lillquist A.L."/>
            <person name="Wang D."/>
            <person name="Dosanjh M."/>
            <person name="Hara H."/>
            <person name="Petrescu A."/>
            <person name="Morin R.D."/>
            <person name="Yang G."/>
            <person name="Stott J.M."/>
            <person name="Schein J.E."/>
            <person name="Shin H."/>
            <person name="Smailus D."/>
            <person name="Siddiqui A.S."/>
            <person name="Marra M.A."/>
            <person name="Jones S.J.M."/>
            <person name="Holt R."/>
            <person name="Brinkman F.S.L."/>
            <person name="Miyauchi K."/>
            <person name="Fukuda M."/>
            <person name="Davies J.E."/>
            <person name="Mohn W.W."/>
            <person name="Eltis L.D."/>
        </authorList>
    </citation>
    <scope>NUCLEOTIDE SEQUENCE [LARGE SCALE GENOMIC DNA]</scope>
    <source>
        <strain evidence="5">RHA1</strain>
    </source>
</reference>
<evidence type="ECO:0000313" key="5">
    <source>
        <dbReference type="Proteomes" id="UP000008710"/>
    </source>
</evidence>
<feature type="region of interest" description="Disordered" evidence="2">
    <location>
        <begin position="200"/>
        <end position="262"/>
    </location>
</feature>
<sequence length="558" mass="59355">MTLRISLAQITSSSDPAANLATVEKHVNAAVDAGSRLVVFPEATMQRFGGPLAHVAQPLDGRWADAVRECAARAGITVVAGMFTPADDGRVRNTLLVTGGGVDTHYDKIHLFDAFGFAESDTVAPGGEPLVVTVEGVGIGLAACCDIRFPGLFQTLADRGAALTVVAASWGAGPGKVDQWTLLARARALDSTTFVAACDQADPATSGEKAHDATRRRPQHRGFAHGSHSGTTRFQPGNTHRRHRHGPRHTGSRDSAGTGESAVLTTARTPDWHVCHERVHQGLYYGGHGGLSRTLTKNLRTGRGMRLRRRSARSRPAPLRCVVGERPTIRLQPLWRRHLPRRPGKSVATRYKREHERPATPVLSQEPFVLTATAIGSLLKANASISGAEAGCGGEVGTARAMAAAGLCAVPGGTPPRSRTPPKSPATGLAERIARNEEAGEGADIAHGRPDGWLDSGDVIPLRDGALEVIAAPGHTRGHVVFRHTDARILFSGDHILLRITPSIGFEWAPEPYPLRSYLRPLELVRGLPDTALLPAHGQQPRSCRRTSTTTVSGSSSV</sequence>
<dbReference type="HOGENOM" id="CLU_488228_0_0_11"/>
<dbReference type="CDD" id="cd07581">
    <property type="entry name" value="nitrilase_3"/>
    <property type="match status" value="1"/>
</dbReference>
<dbReference type="KEGG" id="rha:RHA1_ro03015"/>
<dbReference type="EMBL" id="CP000431">
    <property type="protein sequence ID" value="ABG94818.1"/>
    <property type="molecule type" value="Genomic_DNA"/>
</dbReference>
<evidence type="ECO:0000256" key="1">
    <source>
        <dbReference type="ARBA" id="ARBA00010613"/>
    </source>
</evidence>
<feature type="region of interest" description="Disordered" evidence="2">
    <location>
        <begin position="533"/>
        <end position="558"/>
    </location>
</feature>
<dbReference type="Proteomes" id="UP000008710">
    <property type="component" value="Chromosome"/>
</dbReference>
<dbReference type="SUPFAM" id="SSF56317">
    <property type="entry name" value="Carbon-nitrogen hydrolase"/>
    <property type="match status" value="1"/>
</dbReference>
<dbReference type="Gene3D" id="3.60.15.10">
    <property type="entry name" value="Ribonuclease Z/Hydroxyacylglutathione hydrolase-like"/>
    <property type="match status" value="1"/>
</dbReference>
<dbReference type="Pfam" id="PF03313">
    <property type="entry name" value="SDH_alpha"/>
    <property type="match status" value="1"/>
</dbReference>
<evidence type="ECO:0000256" key="2">
    <source>
        <dbReference type="SAM" id="MobiDB-lite"/>
    </source>
</evidence>
<proteinExistence type="inferred from homology"/>
<comment type="similarity">
    <text evidence="1">Belongs to the carbon-nitrogen hydrolase superfamily. NIT1/NIT2 family.</text>
</comment>
<dbReference type="InterPro" id="IPR001279">
    <property type="entry name" value="Metallo-B-lactamas"/>
</dbReference>
<organism evidence="4 5">
    <name type="scientific">Rhodococcus jostii (strain RHA1)</name>
    <dbReference type="NCBI Taxonomy" id="101510"/>
    <lineage>
        <taxon>Bacteria</taxon>
        <taxon>Bacillati</taxon>
        <taxon>Actinomycetota</taxon>
        <taxon>Actinomycetes</taxon>
        <taxon>Mycobacteriales</taxon>
        <taxon>Nocardiaceae</taxon>
        <taxon>Rhodococcus</taxon>
    </lineage>
</organism>
<dbReference type="InterPro" id="IPR005130">
    <property type="entry name" value="Ser_deHydtase-like_asu"/>
</dbReference>
<dbReference type="Pfam" id="PF00795">
    <property type="entry name" value="CN_hydrolase"/>
    <property type="match status" value="1"/>
</dbReference>
<dbReference type="SUPFAM" id="SSF56281">
    <property type="entry name" value="Metallo-hydrolase/oxidoreductase"/>
    <property type="match status" value="1"/>
</dbReference>
<dbReference type="AlphaFoldDB" id="Q0SCB8"/>
<gene>
    <name evidence="4" type="ordered locus">RHA1_ro03015</name>
</gene>
<feature type="compositionally biased region" description="Low complexity" evidence="2">
    <location>
        <begin position="546"/>
        <end position="558"/>
    </location>
</feature>
<dbReference type="Gene3D" id="3.60.110.10">
    <property type="entry name" value="Carbon-nitrogen hydrolase"/>
    <property type="match status" value="1"/>
</dbReference>
<feature type="compositionally biased region" description="Polar residues" evidence="2">
    <location>
        <begin position="228"/>
        <end position="238"/>
    </location>
</feature>
<protein>
    <recommendedName>
        <fullName evidence="3">CN hydrolase domain-containing protein</fullName>
    </recommendedName>
</protein>
<dbReference type="eggNOG" id="COG0491">
    <property type="taxonomic scope" value="Bacteria"/>
</dbReference>